<dbReference type="AlphaFoldDB" id="A0AAJ6ALS7"/>
<evidence type="ECO:0000256" key="1">
    <source>
        <dbReference type="ARBA" id="ARBA00006432"/>
    </source>
</evidence>
<dbReference type="PANTHER" id="PTHR43859:SF4">
    <property type="entry name" value="BUTANOATE--COA LIGASE AAE1-RELATED"/>
    <property type="match status" value="1"/>
</dbReference>
<reference evidence="7 8" key="1">
    <citation type="submission" date="2023-03" db="EMBL/GenBank/DDBJ databases">
        <title>Complete genome sequences of several Auritidibacter ignavus strains isolated from ear infections.</title>
        <authorList>
            <person name="Baehr T."/>
            <person name="Baumhoegger A.M."/>
        </authorList>
    </citation>
    <scope>NUCLEOTIDE SEQUENCE [LARGE SCALE GENOMIC DNA]</scope>
    <source>
        <strain evidence="7 8">BABAE-6</strain>
    </source>
</reference>
<dbReference type="InterPro" id="IPR045851">
    <property type="entry name" value="AMP-bd_C_sf"/>
</dbReference>
<keyword evidence="2" id="KW-0436">Ligase</keyword>
<sequence>MSSTTGPPKGVVYTHRGAYLAALSAAYHYGYDATTRYLWTLPMFHCNGWTTPWAVTTAGAAPPPSIIAGLEELGITPIPVYGLTETYGPFSITQAQPDWEDRHAKLSRQGVPMIHAGELAVVDLQMNFLPHDGESLGEVVVRGNGVMAEYFKDPDATATAFAGGWYHTGDVGVIDPDGYLRLTDRLKDIIISGGENISSIEVEGVIHAHPQVSDAAVVGVPDDKWGERPVAYIVGDVDPEDLRAYCRERLAGFKVPDRFEILTELPRTATGKIRKNELRVQS</sequence>
<keyword evidence="3" id="KW-0276">Fatty acid metabolism</keyword>
<evidence type="ECO:0000256" key="3">
    <source>
        <dbReference type="ARBA" id="ARBA00022832"/>
    </source>
</evidence>
<evidence type="ECO:0000256" key="2">
    <source>
        <dbReference type="ARBA" id="ARBA00022598"/>
    </source>
</evidence>
<dbReference type="GO" id="GO:0016874">
    <property type="term" value="F:ligase activity"/>
    <property type="evidence" value="ECO:0007669"/>
    <property type="project" value="UniProtKB-KW"/>
</dbReference>
<evidence type="ECO:0000313" key="7">
    <source>
        <dbReference type="EMBL" id="WGH92291.1"/>
    </source>
</evidence>
<protein>
    <submittedName>
        <fullName evidence="7">AMP-binding protein</fullName>
    </submittedName>
</protein>
<dbReference type="RefSeq" id="WP_279674465.1">
    <property type="nucleotide sequence ID" value="NZ_CP122566.1"/>
</dbReference>
<dbReference type="Gene3D" id="3.30.300.30">
    <property type="match status" value="1"/>
</dbReference>
<keyword evidence="4" id="KW-0443">Lipid metabolism</keyword>
<proteinExistence type="inferred from homology"/>
<evidence type="ECO:0000259" key="5">
    <source>
        <dbReference type="Pfam" id="PF00501"/>
    </source>
</evidence>
<keyword evidence="8" id="KW-1185">Reference proteome</keyword>
<dbReference type="Gene3D" id="3.40.50.12780">
    <property type="entry name" value="N-terminal domain of ligase-like"/>
    <property type="match status" value="2"/>
</dbReference>
<evidence type="ECO:0000256" key="4">
    <source>
        <dbReference type="ARBA" id="ARBA00023098"/>
    </source>
</evidence>
<dbReference type="InterPro" id="IPR042099">
    <property type="entry name" value="ANL_N_sf"/>
</dbReference>
<dbReference type="SUPFAM" id="SSF56801">
    <property type="entry name" value="Acetyl-CoA synthetase-like"/>
    <property type="match status" value="1"/>
</dbReference>
<dbReference type="FunFam" id="3.30.300.30:FF:000008">
    <property type="entry name" value="2,3-dihydroxybenzoate-AMP ligase"/>
    <property type="match status" value="1"/>
</dbReference>
<gene>
    <name evidence="7" type="ORF">QDX21_08135</name>
</gene>
<evidence type="ECO:0000259" key="6">
    <source>
        <dbReference type="Pfam" id="PF13193"/>
    </source>
</evidence>
<name>A0AAJ6ALS7_9MICC</name>
<dbReference type="Pfam" id="PF13193">
    <property type="entry name" value="AMP-binding_C"/>
    <property type="match status" value="1"/>
</dbReference>
<organism evidence="7 8">
    <name type="scientific">Auritidibacter ignavus</name>
    <dbReference type="NCBI Taxonomy" id="678932"/>
    <lineage>
        <taxon>Bacteria</taxon>
        <taxon>Bacillati</taxon>
        <taxon>Actinomycetota</taxon>
        <taxon>Actinomycetes</taxon>
        <taxon>Micrococcales</taxon>
        <taxon>Micrococcaceae</taxon>
        <taxon>Auritidibacter</taxon>
    </lineage>
</organism>
<dbReference type="EMBL" id="CP122566">
    <property type="protein sequence ID" value="WGH92291.1"/>
    <property type="molecule type" value="Genomic_DNA"/>
</dbReference>
<feature type="domain" description="AMP-binding enzyme C-terminal" evidence="6">
    <location>
        <begin position="201"/>
        <end position="272"/>
    </location>
</feature>
<dbReference type="GO" id="GO:0006631">
    <property type="term" value="P:fatty acid metabolic process"/>
    <property type="evidence" value="ECO:0007669"/>
    <property type="project" value="UniProtKB-KW"/>
</dbReference>
<dbReference type="InterPro" id="IPR000873">
    <property type="entry name" value="AMP-dep_synth/lig_dom"/>
</dbReference>
<dbReference type="Pfam" id="PF00501">
    <property type="entry name" value="AMP-binding"/>
    <property type="match status" value="1"/>
</dbReference>
<accession>A0AAJ6ALS7</accession>
<feature type="domain" description="AMP-dependent synthetase/ligase" evidence="5">
    <location>
        <begin position="56"/>
        <end position="151"/>
    </location>
</feature>
<comment type="similarity">
    <text evidence="1">Belongs to the ATP-dependent AMP-binding enzyme family.</text>
</comment>
<dbReference type="InterPro" id="IPR025110">
    <property type="entry name" value="AMP-bd_C"/>
</dbReference>
<dbReference type="PANTHER" id="PTHR43859">
    <property type="entry name" value="ACYL-ACTIVATING ENZYME"/>
    <property type="match status" value="1"/>
</dbReference>
<evidence type="ECO:0000313" key="8">
    <source>
        <dbReference type="Proteomes" id="UP001224674"/>
    </source>
</evidence>
<dbReference type="Proteomes" id="UP001224674">
    <property type="component" value="Chromosome"/>
</dbReference>